<comment type="caution">
    <text evidence="10">The sequence shown here is derived from an EMBL/GenBank/DDBJ whole genome shotgun (WGS) entry which is preliminary data.</text>
</comment>
<feature type="transmembrane region" description="Helical" evidence="7">
    <location>
        <begin position="383"/>
        <end position="407"/>
    </location>
</feature>
<dbReference type="PROSITE" id="PS50928">
    <property type="entry name" value="ABC_TM1"/>
    <property type="match status" value="1"/>
</dbReference>
<feature type="transmembrane region" description="Helical" evidence="7">
    <location>
        <begin position="199"/>
        <end position="221"/>
    </location>
</feature>
<keyword evidence="11" id="KW-1185">Reference proteome</keyword>
<sequence length="581" mass="62070">MSTNTSDETAESVPDETLLRERVRANPQPALRWAGVLAVLLLLELGRIAGWLTTVGTALEFVFDAVATLPAWIGGNVGDATISLVGYLVSDALTLVLLFGVSIVVLKLLPWSAVDRLTGRMSRETAVQVERVALTLVLAAVAAVLAFTPAGGLVRTAVVAPVDLVSTLPSLTSDQLVSNEGHRTPDGGWEGTFLGLSPAVAWGIRMLLVYGYALVMIAWLWRGYNVFREHYRQADWTPRDDTFRRLRTHYWGLFGLIVVILFIVTAMWAPAVSPTTAEQDIYSPYSYEIEYLDDEGEISTITHGSANLDSQSDGQNTIGPLSYDNYDRWAPLGTTASGQDLLTHIAYGAQTSLVIGLLAIGLGGAVAVIMSLLTAYYKGAVDVVTVIASDTIISIPAFLLVMMLSVIFDQGDHMLAEPLNGGVLLGLIFAFVYWPGMWRSIRGPSLQVAEEEWVDAAKSYGQTPVNTMRKHMAPYIAGYLMIYGSLLLGGIIIFTAALSFLGLGINAPTPEWGRLISDGEPYVSTASWHVATIPGLMIVLVVTAFNALGDGLRDAIDPEADTGDEGSAADDTGAAAAGGGG</sequence>
<feature type="transmembrane region" description="Helical" evidence="7">
    <location>
        <begin position="132"/>
        <end position="154"/>
    </location>
</feature>
<comment type="similarity">
    <text evidence="7">Belongs to the binding-protein-dependent transport system permease family.</text>
</comment>
<feature type="transmembrane region" description="Helical" evidence="7">
    <location>
        <begin position="419"/>
        <end position="436"/>
    </location>
</feature>
<feature type="transmembrane region" description="Helical" evidence="7">
    <location>
        <begin position="476"/>
        <end position="506"/>
    </location>
</feature>
<dbReference type="InterPro" id="IPR035906">
    <property type="entry name" value="MetI-like_sf"/>
</dbReference>
<proteinExistence type="inferred from homology"/>
<keyword evidence="2 7" id="KW-0813">Transport</keyword>
<feature type="transmembrane region" description="Helical" evidence="7">
    <location>
        <begin position="92"/>
        <end position="111"/>
    </location>
</feature>
<dbReference type="EMBL" id="MWPH01000002">
    <property type="protein sequence ID" value="OVE84626.1"/>
    <property type="molecule type" value="Genomic_DNA"/>
</dbReference>
<feature type="transmembrane region" description="Helical" evidence="7">
    <location>
        <begin position="526"/>
        <end position="548"/>
    </location>
</feature>
<feature type="region of interest" description="Disordered" evidence="8">
    <location>
        <begin position="556"/>
        <end position="581"/>
    </location>
</feature>
<feature type="domain" description="ABC transmembrane type-1" evidence="9">
    <location>
        <begin position="349"/>
        <end position="549"/>
    </location>
</feature>
<feature type="transmembrane region" description="Helical" evidence="7">
    <location>
        <begin position="250"/>
        <end position="269"/>
    </location>
</feature>
<feature type="compositionally biased region" description="Acidic residues" evidence="8">
    <location>
        <begin position="557"/>
        <end position="568"/>
    </location>
</feature>
<evidence type="ECO:0000256" key="3">
    <source>
        <dbReference type="ARBA" id="ARBA00022475"/>
    </source>
</evidence>
<dbReference type="InterPro" id="IPR050366">
    <property type="entry name" value="BP-dependent_transpt_permease"/>
</dbReference>
<keyword evidence="5 7" id="KW-1133">Transmembrane helix</keyword>
<keyword evidence="3" id="KW-1003">Cell membrane</keyword>
<gene>
    <name evidence="10" type="ORF">B2G88_09525</name>
</gene>
<dbReference type="GO" id="GO:0055085">
    <property type="term" value="P:transmembrane transport"/>
    <property type="evidence" value="ECO:0007669"/>
    <property type="project" value="InterPro"/>
</dbReference>
<evidence type="ECO:0000256" key="2">
    <source>
        <dbReference type="ARBA" id="ARBA00022448"/>
    </source>
</evidence>
<dbReference type="OrthoDB" id="312811at2157"/>
<keyword evidence="4 7" id="KW-0812">Transmembrane</keyword>
<dbReference type="SUPFAM" id="SSF161098">
    <property type="entry name" value="MetI-like"/>
    <property type="match status" value="1"/>
</dbReference>
<evidence type="ECO:0000256" key="7">
    <source>
        <dbReference type="RuleBase" id="RU363032"/>
    </source>
</evidence>
<dbReference type="Gene3D" id="1.10.3720.10">
    <property type="entry name" value="MetI-like"/>
    <property type="match status" value="1"/>
</dbReference>
<comment type="subcellular location">
    <subcellularLocation>
        <location evidence="1 7">Cell membrane</location>
        <topology evidence="1 7">Multi-pass membrane protein</topology>
    </subcellularLocation>
</comment>
<accession>A0A202E8L7</accession>
<dbReference type="AlphaFoldDB" id="A0A202E8L7"/>
<evidence type="ECO:0000256" key="6">
    <source>
        <dbReference type="ARBA" id="ARBA00023136"/>
    </source>
</evidence>
<evidence type="ECO:0000256" key="5">
    <source>
        <dbReference type="ARBA" id="ARBA00022989"/>
    </source>
</evidence>
<dbReference type="InterPro" id="IPR025966">
    <property type="entry name" value="OppC_N"/>
</dbReference>
<evidence type="ECO:0000256" key="8">
    <source>
        <dbReference type="SAM" id="MobiDB-lite"/>
    </source>
</evidence>
<feature type="transmembrane region" description="Helical" evidence="7">
    <location>
        <begin position="30"/>
        <end position="52"/>
    </location>
</feature>
<evidence type="ECO:0000256" key="4">
    <source>
        <dbReference type="ARBA" id="ARBA00022692"/>
    </source>
</evidence>
<organism evidence="10 11">
    <name type="scientific">Natronolimnobius baerhuensis</name>
    <dbReference type="NCBI Taxonomy" id="253108"/>
    <lineage>
        <taxon>Archaea</taxon>
        <taxon>Methanobacteriati</taxon>
        <taxon>Methanobacteriota</taxon>
        <taxon>Stenosarchaea group</taxon>
        <taxon>Halobacteria</taxon>
        <taxon>Halobacteriales</taxon>
        <taxon>Natrialbaceae</taxon>
        <taxon>Natronolimnobius</taxon>
    </lineage>
</organism>
<feature type="transmembrane region" description="Helical" evidence="7">
    <location>
        <begin position="353"/>
        <end position="376"/>
    </location>
</feature>
<evidence type="ECO:0000313" key="10">
    <source>
        <dbReference type="EMBL" id="OVE84626.1"/>
    </source>
</evidence>
<evidence type="ECO:0000256" key="1">
    <source>
        <dbReference type="ARBA" id="ARBA00004651"/>
    </source>
</evidence>
<evidence type="ECO:0000313" key="11">
    <source>
        <dbReference type="Proteomes" id="UP000196084"/>
    </source>
</evidence>
<dbReference type="RefSeq" id="WP_087714634.1">
    <property type="nucleotide sequence ID" value="NZ_MWPH01000002.1"/>
</dbReference>
<dbReference type="GO" id="GO:0005886">
    <property type="term" value="C:plasma membrane"/>
    <property type="evidence" value="ECO:0007669"/>
    <property type="project" value="UniProtKB-SubCell"/>
</dbReference>
<dbReference type="Pfam" id="PF12911">
    <property type="entry name" value="OppC_N"/>
    <property type="match status" value="1"/>
</dbReference>
<protein>
    <submittedName>
        <fullName evidence="10">Peptide ABC transporter permease</fullName>
    </submittedName>
</protein>
<dbReference type="PANTHER" id="PTHR43386:SF1">
    <property type="entry name" value="D,D-DIPEPTIDE TRANSPORT SYSTEM PERMEASE PROTEIN DDPC-RELATED"/>
    <property type="match status" value="1"/>
</dbReference>
<dbReference type="PANTHER" id="PTHR43386">
    <property type="entry name" value="OLIGOPEPTIDE TRANSPORT SYSTEM PERMEASE PROTEIN APPC"/>
    <property type="match status" value="1"/>
</dbReference>
<dbReference type="InterPro" id="IPR000515">
    <property type="entry name" value="MetI-like"/>
</dbReference>
<keyword evidence="6 7" id="KW-0472">Membrane</keyword>
<dbReference type="Proteomes" id="UP000196084">
    <property type="component" value="Unassembled WGS sequence"/>
</dbReference>
<dbReference type="CDD" id="cd06261">
    <property type="entry name" value="TM_PBP2"/>
    <property type="match status" value="1"/>
</dbReference>
<name>A0A202E8L7_9EURY</name>
<dbReference type="Pfam" id="PF00528">
    <property type="entry name" value="BPD_transp_1"/>
    <property type="match status" value="1"/>
</dbReference>
<reference evidence="10 11" key="1">
    <citation type="submission" date="2017-02" db="EMBL/GenBank/DDBJ databases">
        <title>Natronthermophilus aegyptiacus gen. nov.,sp. nov., an aerobic, extremely halophilic alkalithermophilic archaeon isolated from the athalassohaline Wadi An Natrun, Egypt.</title>
        <authorList>
            <person name="Zhao B."/>
        </authorList>
    </citation>
    <scope>NUCLEOTIDE SEQUENCE [LARGE SCALE GENOMIC DNA]</scope>
    <source>
        <strain evidence="10 11">CGMCC 1.3597</strain>
    </source>
</reference>
<evidence type="ECO:0000259" key="9">
    <source>
        <dbReference type="PROSITE" id="PS50928"/>
    </source>
</evidence>